<name>A0A9Q0MC81_BLOTA</name>
<comment type="caution">
    <text evidence="2">The sequence shown here is derived from an EMBL/GenBank/DDBJ whole genome shotgun (WGS) entry which is preliminary data.</text>
</comment>
<evidence type="ECO:0000256" key="1">
    <source>
        <dbReference type="SAM" id="Coils"/>
    </source>
</evidence>
<proteinExistence type="predicted"/>
<dbReference type="AlphaFoldDB" id="A0A9Q0MC81"/>
<accession>A0A9Q0MC81</accession>
<sequence length="209" mass="23933">MRLAFCPQIHTAVNYLERAILSTKCDTIRASLFVQRKFSGDQIEFLKRRLLNKIQSNHRLNQGETFRTADGGLNRAIATMNSDELRTLFRDQKSLINCLTNVEKGQSSNRASPSDDIVDKLDYISNARKSKEPKEIVEELTTINDKLRQYFDHLVESLEKSQAEVTALKDENSQLRKELFVLKSQDNANKAIPELPPLEPPKLLYLSII</sequence>
<protein>
    <submittedName>
        <fullName evidence="2">Uncharacterized protein</fullName>
    </submittedName>
</protein>
<dbReference type="Proteomes" id="UP001142055">
    <property type="component" value="Chromosome 1"/>
</dbReference>
<keyword evidence="1" id="KW-0175">Coiled coil</keyword>
<evidence type="ECO:0000313" key="3">
    <source>
        <dbReference type="Proteomes" id="UP001142055"/>
    </source>
</evidence>
<feature type="coiled-coil region" evidence="1">
    <location>
        <begin position="151"/>
        <end position="185"/>
    </location>
</feature>
<dbReference type="EMBL" id="JAPWDV010000001">
    <property type="protein sequence ID" value="KAJ6222784.1"/>
    <property type="molecule type" value="Genomic_DNA"/>
</dbReference>
<reference evidence="2" key="1">
    <citation type="submission" date="2022-12" db="EMBL/GenBank/DDBJ databases">
        <title>Genome assemblies of Blomia tropicalis.</title>
        <authorList>
            <person name="Cui Y."/>
        </authorList>
    </citation>
    <scope>NUCLEOTIDE SEQUENCE</scope>
    <source>
        <tissue evidence="2">Adult mites</tissue>
    </source>
</reference>
<keyword evidence="3" id="KW-1185">Reference proteome</keyword>
<organism evidence="2 3">
    <name type="scientific">Blomia tropicalis</name>
    <name type="common">Mite</name>
    <dbReference type="NCBI Taxonomy" id="40697"/>
    <lineage>
        <taxon>Eukaryota</taxon>
        <taxon>Metazoa</taxon>
        <taxon>Ecdysozoa</taxon>
        <taxon>Arthropoda</taxon>
        <taxon>Chelicerata</taxon>
        <taxon>Arachnida</taxon>
        <taxon>Acari</taxon>
        <taxon>Acariformes</taxon>
        <taxon>Sarcoptiformes</taxon>
        <taxon>Astigmata</taxon>
        <taxon>Glycyphagoidea</taxon>
        <taxon>Echimyopodidae</taxon>
        <taxon>Blomia</taxon>
    </lineage>
</organism>
<gene>
    <name evidence="2" type="ORF">RDWZM_001329</name>
</gene>
<evidence type="ECO:0000313" key="2">
    <source>
        <dbReference type="EMBL" id="KAJ6222784.1"/>
    </source>
</evidence>
<dbReference type="OMA" id="AHRSHRK"/>